<reference evidence="1 2" key="1">
    <citation type="journal article" date="2016" name="Nat. Commun.">
        <title>Thousands of microbial genomes shed light on interconnected biogeochemical processes in an aquifer system.</title>
        <authorList>
            <person name="Anantharaman K."/>
            <person name="Brown C.T."/>
            <person name="Hug L.A."/>
            <person name="Sharon I."/>
            <person name="Castelle C.J."/>
            <person name="Probst A.J."/>
            <person name="Thomas B.C."/>
            <person name="Singh A."/>
            <person name="Wilkins M.J."/>
            <person name="Karaoz U."/>
            <person name="Brodie E.L."/>
            <person name="Williams K.H."/>
            <person name="Hubbard S.S."/>
            <person name="Banfield J.F."/>
        </authorList>
    </citation>
    <scope>NUCLEOTIDE SEQUENCE [LARGE SCALE GENOMIC DNA]</scope>
</reference>
<gene>
    <name evidence="1" type="ORF">A2442_03230</name>
</gene>
<organism evidence="1 2">
    <name type="scientific">Candidatus Campbellbacteria bacterium RIFOXYC2_FULL_35_25</name>
    <dbReference type="NCBI Taxonomy" id="1797582"/>
    <lineage>
        <taxon>Bacteria</taxon>
        <taxon>Candidatus Campbelliibacteriota</taxon>
    </lineage>
</organism>
<name>A0A1F5EJH3_9BACT</name>
<dbReference type="AlphaFoldDB" id="A0A1F5EJH3"/>
<accession>A0A1F5EJH3</accession>
<sequence length="93" mass="10819">MNPIDERSKDSFKKMKMTLLHRPGGLWQNREIVCLSEKLQNAICRHLEFPEYVVISGHHQEEEVRSICFGSAYTITQVEGADDKRLPFRPFGQ</sequence>
<dbReference type="Proteomes" id="UP000179003">
    <property type="component" value="Unassembled WGS sequence"/>
</dbReference>
<dbReference type="STRING" id="1797582.A2442_03230"/>
<protein>
    <submittedName>
        <fullName evidence="1">Uncharacterized protein</fullName>
    </submittedName>
</protein>
<evidence type="ECO:0000313" key="1">
    <source>
        <dbReference type="EMBL" id="OGD67490.1"/>
    </source>
</evidence>
<proteinExistence type="predicted"/>
<evidence type="ECO:0000313" key="2">
    <source>
        <dbReference type="Proteomes" id="UP000179003"/>
    </source>
</evidence>
<dbReference type="EMBL" id="MFAE01000005">
    <property type="protein sequence ID" value="OGD67490.1"/>
    <property type="molecule type" value="Genomic_DNA"/>
</dbReference>
<comment type="caution">
    <text evidence="1">The sequence shown here is derived from an EMBL/GenBank/DDBJ whole genome shotgun (WGS) entry which is preliminary data.</text>
</comment>